<proteinExistence type="predicted"/>
<organism evidence="1 2">
    <name type="scientific">Perkinsus olseni</name>
    <name type="common">Perkinsus atlanticus</name>
    <dbReference type="NCBI Taxonomy" id="32597"/>
    <lineage>
        <taxon>Eukaryota</taxon>
        <taxon>Sar</taxon>
        <taxon>Alveolata</taxon>
        <taxon>Perkinsozoa</taxon>
        <taxon>Perkinsea</taxon>
        <taxon>Perkinsida</taxon>
        <taxon>Perkinsidae</taxon>
        <taxon>Perkinsus</taxon>
    </lineage>
</organism>
<comment type="caution">
    <text evidence="1">The sequence shown here is derived from an EMBL/GenBank/DDBJ whole genome shotgun (WGS) entry which is preliminary data.</text>
</comment>
<name>A0A7J6SI73_PEROL</name>
<reference evidence="1 2" key="1">
    <citation type="submission" date="2020-04" db="EMBL/GenBank/DDBJ databases">
        <title>Perkinsus olseni comparative genomics.</title>
        <authorList>
            <person name="Bogema D.R."/>
        </authorList>
    </citation>
    <scope>NUCLEOTIDE SEQUENCE [LARGE SCALE GENOMIC DNA]</scope>
    <source>
        <strain evidence="1">ATCC PRA-205</strain>
    </source>
</reference>
<accession>A0A7J6SI73</accession>
<sequence>MSYLHHGSTPLGLYGRHIEQLIDLLRRAKDHINHLVGLESTMRSVQESFDREDETSVVVMVRMYTSAWCLWITSSCVVKGRLSSTDMNDGQQTWVQEEVSSARSPSYVRAGGGYVALDEMIKDKETKYLRTRSIMR</sequence>
<gene>
    <name evidence="1" type="ORF">FOZ62_021322</name>
</gene>
<protein>
    <submittedName>
        <fullName evidence="1">Uncharacterized protein</fullName>
    </submittedName>
</protein>
<evidence type="ECO:0000313" key="2">
    <source>
        <dbReference type="Proteomes" id="UP000574390"/>
    </source>
</evidence>
<evidence type="ECO:0000313" key="1">
    <source>
        <dbReference type="EMBL" id="KAF4732674.1"/>
    </source>
</evidence>
<dbReference type="Proteomes" id="UP000574390">
    <property type="component" value="Unassembled WGS sequence"/>
</dbReference>
<dbReference type="EMBL" id="JABANM010014413">
    <property type="protein sequence ID" value="KAF4732674.1"/>
    <property type="molecule type" value="Genomic_DNA"/>
</dbReference>
<dbReference type="AlphaFoldDB" id="A0A7J6SI73"/>